<evidence type="ECO:0000313" key="4">
    <source>
        <dbReference type="Proteomes" id="UP000544222"/>
    </source>
</evidence>
<protein>
    <submittedName>
        <fullName evidence="3">Putative MPP superfamily phosphohydrolase</fullName>
    </submittedName>
</protein>
<dbReference type="EMBL" id="JACHYB010000002">
    <property type="protein sequence ID" value="MBB3188238.1"/>
    <property type="molecule type" value="Genomic_DNA"/>
</dbReference>
<sequence>MNKLNRVLLILLFSLAFVSCGEMPVNAQSHHTIHIVYTSDLHFGWHRQFRGKTNCSANEVNRDMVREMNTLSEICFPKDGGIDQGSKVGPVDYIIVTGDIVNRQQIGIQSATASWKQFAATYLDGGITLKNEDGKPTPFLLECGNHDVSDAIGFTKPMNPDSDATSMVNIYNMMLSPSVPLTNATFHYKEDKINSSRDIAGVHFMFVNVWPDSTARIWMQHDLASVSSKTPVVIFTHDPPIADPKHFINPNGNHSINATDKFENILEEIFKDGKTPKSSTTIEQRGFVSFLKLHPNIRAYFHGHDNFNQFYTYYGPDDNIQLPVFRVDSPMKGDISGTDAPNKVGDEKEVSFQVISINSDTKKMTVRECFWNKSGANSKLEWGNNATIDLK</sequence>
<name>A0A7W5H226_9PORP</name>
<keyword evidence="3" id="KW-0378">Hydrolase</keyword>
<proteinExistence type="predicted"/>
<keyword evidence="4" id="KW-1185">Reference proteome</keyword>
<dbReference type="Pfam" id="PF00149">
    <property type="entry name" value="Metallophos"/>
    <property type="match status" value="1"/>
</dbReference>
<dbReference type="InterPro" id="IPR029052">
    <property type="entry name" value="Metallo-depent_PP-like"/>
</dbReference>
<dbReference type="PANTHER" id="PTHR43143:SF1">
    <property type="entry name" value="SERINE_THREONINE-PROTEIN PHOSPHATASE CPPED1"/>
    <property type="match status" value="1"/>
</dbReference>
<feature type="chain" id="PRO_5031217062" evidence="1">
    <location>
        <begin position="28"/>
        <end position="391"/>
    </location>
</feature>
<evidence type="ECO:0000256" key="1">
    <source>
        <dbReference type="SAM" id="SignalP"/>
    </source>
</evidence>
<comment type="caution">
    <text evidence="3">The sequence shown here is derived from an EMBL/GenBank/DDBJ whole genome shotgun (WGS) entry which is preliminary data.</text>
</comment>
<dbReference type="PROSITE" id="PS51257">
    <property type="entry name" value="PROKAR_LIPOPROTEIN"/>
    <property type="match status" value="1"/>
</dbReference>
<dbReference type="AlphaFoldDB" id="A0A7W5H226"/>
<gene>
    <name evidence="3" type="ORF">FHX64_002436</name>
</gene>
<dbReference type="SUPFAM" id="SSF56300">
    <property type="entry name" value="Metallo-dependent phosphatases"/>
    <property type="match status" value="1"/>
</dbReference>
<dbReference type="InterPro" id="IPR051918">
    <property type="entry name" value="STPP_CPPED1"/>
</dbReference>
<keyword evidence="1" id="KW-0732">Signal</keyword>
<dbReference type="Proteomes" id="UP000544222">
    <property type="component" value="Unassembled WGS sequence"/>
</dbReference>
<accession>A0A7W5H226</accession>
<reference evidence="3 4" key="1">
    <citation type="submission" date="2020-08" db="EMBL/GenBank/DDBJ databases">
        <title>Genomic Encyclopedia of Type Strains, Phase IV (KMG-IV): sequencing the most valuable type-strain genomes for metagenomic binning, comparative biology and taxonomic classification.</title>
        <authorList>
            <person name="Goeker M."/>
        </authorList>
    </citation>
    <scope>NUCLEOTIDE SEQUENCE [LARGE SCALE GENOMIC DNA]</scope>
    <source>
        <strain evidence="3 4">DSM 27471</strain>
    </source>
</reference>
<feature type="signal peptide" evidence="1">
    <location>
        <begin position="1"/>
        <end position="27"/>
    </location>
</feature>
<dbReference type="Gene3D" id="3.60.21.10">
    <property type="match status" value="1"/>
</dbReference>
<dbReference type="InterPro" id="IPR004843">
    <property type="entry name" value="Calcineurin-like_PHP"/>
</dbReference>
<feature type="domain" description="Calcineurin-like phosphoesterase" evidence="2">
    <location>
        <begin position="34"/>
        <end position="304"/>
    </location>
</feature>
<dbReference type="GO" id="GO:0016787">
    <property type="term" value="F:hydrolase activity"/>
    <property type="evidence" value="ECO:0007669"/>
    <property type="project" value="UniProtKB-KW"/>
</dbReference>
<evidence type="ECO:0000259" key="2">
    <source>
        <dbReference type="Pfam" id="PF00149"/>
    </source>
</evidence>
<dbReference type="RefSeq" id="WP_183414008.1">
    <property type="nucleotide sequence ID" value="NZ_JACHYB010000002.1"/>
</dbReference>
<organism evidence="3 4">
    <name type="scientific">Microbacter margulisiae</name>
    <dbReference type="NCBI Taxonomy" id="1350067"/>
    <lineage>
        <taxon>Bacteria</taxon>
        <taxon>Pseudomonadati</taxon>
        <taxon>Bacteroidota</taxon>
        <taxon>Bacteroidia</taxon>
        <taxon>Bacteroidales</taxon>
        <taxon>Porphyromonadaceae</taxon>
        <taxon>Microbacter</taxon>
    </lineage>
</organism>
<dbReference type="PANTHER" id="PTHR43143">
    <property type="entry name" value="METALLOPHOSPHOESTERASE, CALCINEURIN SUPERFAMILY"/>
    <property type="match status" value="1"/>
</dbReference>
<evidence type="ECO:0000313" key="3">
    <source>
        <dbReference type="EMBL" id="MBB3188238.1"/>
    </source>
</evidence>